<dbReference type="KEGG" id="mng:MNEG_13176"/>
<dbReference type="GeneID" id="25730612"/>
<organism evidence="1 2">
    <name type="scientific">Monoraphidium neglectum</name>
    <dbReference type="NCBI Taxonomy" id="145388"/>
    <lineage>
        <taxon>Eukaryota</taxon>
        <taxon>Viridiplantae</taxon>
        <taxon>Chlorophyta</taxon>
        <taxon>core chlorophytes</taxon>
        <taxon>Chlorophyceae</taxon>
        <taxon>CS clade</taxon>
        <taxon>Sphaeropleales</taxon>
        <taxon>Selenastraceae</taxon>
        <taxon>Monoraphidium</taxon>
    </lineage>
</organism>
<keyword evidence="1" id="KW-0456">Lyase</keyword>
<evidence type="ECO:0000313" key="1">
    <source>
        <dbReference type="EMBL" id="KIY94784.1"/>
    </source>
</evidence>
<accession>A0A0D2LT28</accession>
<dbReference type="EMBL" id="KK103888">
    <property type="protein sequence ID" value="KIY94784.1"/>
    <property type="molecule type" value="Genomic_DNA"/>
</dbReference>
<dbReference type="GO" id="GO:0004586">
    <property type="term" value="F:ornithine decarboxylase activity"/>
    <property type="evidence" value="ECO:0007669"/>
    <property type="project" value="UniProtKB-EC"/>
</dbReference>
<dbReference type="OrthoDB" id="5034579at2759"/>
<dbReference type="AlphaFoldDB" id="A0A0D2LT28"/>
<dbReference type="Gene3D" id="2.40.37.10">
    <property type="entry name" value="Lyase, Ornithine Decarboxylase, Chain A, domain 1"/>
    <property type="match status" value="1"/>
</dbReference>
<dbReference type="InterPro" id="IPR009006">
    <property type="entry name" value="Ala_racemase/Decarboxylase_C"/>
</dbReference>
<gene>
    <name evidence="1" type="ORF">MNEG_13176</name>
</gene>
<keyword evidence="2" id="KW-1185">Reference proteome</keyword>
<evidence type="ECO:0000313" key="2">
    <source>
        <dbReference type="Proteomes" id="UP000054498"/>
    </source>
</evidence>
<reference evidence="1 2" key="1">
    <citation type="journal article" date="2013" name="BMC Genomics">
        <title>Reconstruction of the lipid metabolism for the microalga Monoraphidium neglectum from its genome sequence reveals characteristics suitable for biofuel production.</title>
        <authorList>
            <person name="Bogen C."/>
            <person name="Al-Dilaimi A."/>
            <person name="Albersmeier A."/>
            <person name="Wichmann J."/>
            <person name="Grundmann M."/>
            <person name="Rupp O."/>
            <person name="Lauersen K.J."/>
            <person name="Blifernez-Klassen O."/>
            <person name="Kalinowski J."/>
            <person name="Goesmann A."/>
            <person name="Mussgnug J.H."/>
            <person name="Kruse O."/>
        </authorList>
    </citation>
    <scope>NUCLEOTIDE SEQUENCE [LARGE SCALE GENOMIC DNA]</scope>
    <source>
        <strain evidence="1 2">SAG 48.87</strain>
    </source>
</reference>
<dbReference type="SUPFAM" id="SSF50621">
    <property type="entry name" value="Alanine racemase C-terminal domain-like"/>
    <property type="match status" value="1"/>
</dbReference>
<sequence length="58" mass="6173">MLPELRTGDWLLFPDSGAYTVAGACDFNGIAMTEPAKYYVFSECAVDAPPAPEGDGDE</sequence>
<protein>
    <submittedName>
        <fullName evidence="1">Ornithine decarboxylase 1</fullName>
        <ecNumber evidence="1">4.1.1.17</ecNumber>
    </submittedName>
</protein>
<dbReference type="STRING" id="145388.A0A0D2LT28"/>
<proteinExistence type="predicted"/>
<dbReference type="Proteomes" id="UP000054498">
    <property type="component" value="Unassembled WGS sequence"/>
</dbReference>
<dbReference type="RefSeq" id="XP_013893804.1">
    <property type="nucleotide sequence ID" value="XM_014038350.1"/>
</dbReference>
<name>A0A0D2LT28_9CHLO</name>
<dbReference type="EC" id="4.1.1.17" evidence="1"/>